<reference evidence="2" key="1">
    <citation type="journal article" date="2019" name="Int. J. Syst. Evol. Microbiol.">
        <title>The Global Catalogue of Microorganisms (GCM) 10K type strain sequencing project: providing services to taxonomists for standard genome sequencing and annotation.</title>
        <authorList>
            <consortium name="The Broad Institute Genomics Platform"/>
            <consortium name="The Broad Institute Genome Sequencing Center for Infectious Disease"/>
            <person name="Wu L."/>
            <person name="Ma J."/>
        </authorList>
    </citation>
    <scope>NUCLEOTIDE SEQUENCE [LARGE SCALE GENOMIC DNA]</scope>
    <source>
        <strain evidence="2">PCU 280</strain>
    </source>
</reference>
<organism evidence="1 2">
    <name type="scientific">Paenibacillus septentrionalis</name>
    <dbReference type="NCBI Taxonomy" id="429342"/>
    <lineage>
        <taxon>Bacteria</taxon>
        <taxon>Bacillati</taxon>
        <taxon>Bacillota</taxon>
        <taxon>Bacilli</taxon>
        <taxon>Bacillales</taxon>
        <taxon>Paenibacillaceae</taxon>
        <taxon>Paenibacillus</taxon>
    </lineage>
</organism>
<protein>
    <submittedName>
        <fullName evidence="1">DUF2277 domain-containing protein</fullName>
    </submittedName>
</protein>
<dbReference type="EMBL" id="JBHSTE010000003">
    <property type="protein sequence ID" value="MFC6332781.1"/>
    <property type="molecule type" value="Genomic_DNA"/>
</dbReference>
<evidence type="ECO:0000313" key="1">
    <source>
        <dbReference type="EMBL" id="MFC6332781.1"/>
    </source>
</evidence>
<name>A0ABW1V3G2_9BACL</name>
<keyword evidence="2" id="KW-1185">Reference proteome</keyword>
<dbReference type="Pfam" id="PF10041">
    <property type="entry name" value="DUF2277"/>
    <property type="match status" value="1"/>
</dbReference>
<comment type="caution">
    <text evidence="1">The sequence shown here is derived from an EMBL/GenBank/DDBJ whole genome shotgun (WGS) entry which is preliminary data.</text>
</comment>
<dbReference type="RefSeq" id="WP_379233574.1">
    <property type="nucleotide sequence ID" value="NZ_JBHSTE010000003.1"/>
</dbReference>
<dbReference type="Proteomes" id="UP001596233">
    <property type="component" value="Unassembled WGS sequence"/>
</dbReference>
<sequence length="91" mass="10456">MCRNIKTLFNFAPPATEEEIEAAALQYVRKISGFNKPSKANEEAFNRAVYEIQLISKNLLDALETKAEPRNREIEIERARIRSAKRFGISE</sequence>
<dbReference type="InterPro" id="IPR018735">
    <property type="entry name" value="DUF2277"/>
</dbReference>
<accession>A0ABW1V3G2</accession>
<gene>
    <name evidence="1" type="ORF">ACFP56_09125</name>
</gene>
<evidence type="ECO:0000313" key="2">
    <source>
        <dbReference type="Proteomes" id="UP001596233"/>
    </source>
</evidence>
<proteinExistence type="predicted"/>